<dbReference type="GO" id="GO:0005829">
    <property type="term" value="C:cytosol"/>
    <property type="evidence" value="ECO:0007669"/>
    <property type="project" value="TreeGrafter"/>
</dbReference>
<accession>A0A7C4EU37</accession>
<reference evidence="9" key="1">
    <citation type="journal article" date="2020" name="mSystems">
        <title>Genome- and Community-Level Interaction Insights into Carbon Utilization and Element Cycling Functions of Hydrothermarchaeota in Hydrothermal Sediment.</title>
        <authorList>
            <person name="Zhou Z."/>
            <person name="Liu Y."/>
            <person name="Xu W."/>
            <person name="Pan J."/>
            <person name="Luo Z.H."/>
            <person name="Li M."/>
        </authorList>
    </citation>
    <scope>NUCLEOTIDE SEQUENCE [LARGE SCALE GENOMIC DNA]</scope>
    <source>
        <strain evidence="9">SpSt-769</strain>
    </source>
</reference>
<dbReference type="InterPro" id="IPR013708">
    <property type="entry name" value="Shikimate_DH-bd_N"/>
</dbReference>
<evidence type="ECO:0000259" key="8">
    <source>
        <dbReference type="Pfam" id="PF08501"/>
    </source>
</evidence>
<dbReference type="SUPFAM" id="SSF53223">
    <property type="entry name" value="Aminoacid dehydrogenase-like, N-terminal domain"/>
    <property type="match status" value="1"/>
</dbReference>
<dbReference type="AlphaFoldDB" id="A0A7C4EU37"/>
<dbReference type="GO" id="GO:0009423">
    <property type="term" value="P:chorismate biosynthetic process"/>
    <property type="evidence" value="ECO:0007669"/>
    <property type="project" value="UniProtKB-UniPathway"/>
</dbReference>
<feature type="domain" description="Quinate/shikimate 5-dehydrogenase/glutamyl-tRNA reductase" evidence="7">
    <location>
        <begin position="121"/>
        <end position="218"/>
    </location>
</feature>
<dbReference type="CDD" id="cd01065">
    <property type="entry name" value="NAD_bind_Shikimate_DH"/>
    <property type="match status" value="1"/>
</dbReference>
<dbReference type="PANTHER" id="PTHR21089">
    <property type="entry name" value="SHIKIMATE DEHYDROGENASE"/>
    <property type="match status" value="1"/>
</dbReference>
<dbReference type="Pfam" id="PF01488">
    <property type="entry name" value="Shikimate_DH"/>
    <property type="match status" value="1"/>
</dbReference>
<dbReference type="EC" id="1.1.1.25" evidence="2"/>
<dbReference type="Pfam" id="PF08501">
    <property type="entry name" value="Shikimate_dh_N"/>
    <property type="match status" value="1"/>
</dbReference>
<evidence type="ECO:0000256" key="2">
    <source>
        <dbReference type="ARBA" id="ARBA00012962"/>
    </source>
</evidence>
<dbReference type="InterPro" id="IPR036291">
    <property type="entry name" value="NAD(P)-bd_dom_sf"/>
</dbReference>
<evidence type="ECO:0000256" key="1">
    <source>
        <dbReference type="ARBA" id="ARBA00004871"/>
    </source>
</evidence>
<evidence type="ECO:0000256" key="3">
    <source>
        <dbReference type="ARBA" id="ARBA00022857"/>
    </source>
</evidence>
<dbReference type="UniPathway" id="UPA00053">
    <property type="reaction ID" value="UER00087"/>
</dbReference>
<dbReference type="GO" id="GO:0050661">
    <property type="term" value="F:NADP binding"/>
    <property type="evidence" value="ECO:0007669"/>
    <property type="project" value="TreeGrafter"/>
</dbReference>
<dbReference type="Gene3D" id="3.40.50.10860">
    <property type="entry name" value="Leucine Dehydrogenase, chain A, domain 1"/>
    <property type="match status" value="1"/>
</dbReference>
<dbReference type="GO" id="GO:0009073">
    <property type="term" value="P:aromatic amino acid family biosynthetic process"/>
    <property type="evidence" value="ECO:0007669"/>
    <property type="project" value="UniProtKB-KW"/>
</dbReference>
<proteinExistence type="predicted"/>
<dbReference type="Gene3D" id="3.40.50.720">
    <property type="entry name" value="NAD(P)-binding Rossmann-like Domain"/>
    <property type="match status" value="1"/>
</dbReference>
<dbReference type="SUPFAM" id="SSF51735">
    <property type="entry name" value="NAD(P)-binding Rossmann-fold domains"/>
    <property type="match status" value="1"/>
</dbReference>
<comment type="pathway">
    <text evidence="1">Metabolic intermediate biosynthesis; chorismate biosynthesis; chorismate from D-erythrose 4-phosphate and phosphoenolpyruvate: step 4/7.</text>
</comment>
<keyword evidence="5" id="KW-0028">Amino-acid biosynthesis</keyword>
<dbReference type="InterPro" id="IPR046346">
    <property type="entry name" value="Aminoacid_DH-like_N_sf"/>
</dbReference>
<dbReference type="InterPro" id="IPR022893">
    <property type="entry name" value="Shikimate_DH_fam"/>
</dbReference>
<dbReference type="InterPro" id="IPR006151">
    <property type="entry name" value="Shikm_DH/Glu-tRNA_Rdtase"/>
</dbReference>
<keyword evidence="3" id="KW-0521">NADP</keyword>
<dbReference type="GO" id="GO:0019632">
    <property type="term" value="P:shikimate metabolic process"/>
    <property type="evidence" value="ECO:0007669"/>
    <property type="project" value="TreeGrafter"/>
</dbReference>
<comment type="catalytic activity">
    <reaction evidence="6">
        <text>shikimate + NADP(+) = 3-dehydroshikimate + NADPH + H(+)</text>
        <dbReference type="Rhea" id="RHEA:17737"/>
        <dbReference type="ChEBI" id="CHEBI:15378"/>
        <dbReference type="ChEBI" id="CHEBI:16630"/>
        <dbReference type="ChEBI" id="CHEBI:36208"/>
        <dbReference type="ChEBI" id="CHEBI:57783"/>
        <dbReference type="ChEBI" id="CHEBI:58349"/>
        <dbReference type="EC" id="1.1.1.25"/>
    </reaction>
</comment>
<evidence type="ECO:0000259" key="7">
    <source>
        <dbReference type="Pfam" id="PF01488"/>
    </source>
</evidence>
<comment type="caution">
    <text evidence="9">The sequence shown here is derived from an EMBL/GenBank/DDBJ whole genome shotgun (WGS) entry which is preliminary data.</text>
</comment>
<dbReference type="GO" id="GO:0004764">
    <property type="term" value="F:shikimate 3-dehydrogenase (NADP+) activity"/>
    <property type="evidence" value="ECO:0007669"/>
    <property type="project" value="UniProtKB-EC"/>
</dbReference>
<evidence type="ECO:0000256" key="6">
    <source>
        <dbReference type="ARBA" id="ARBA00049442"/>
    </source>
</evidence>
<organism evidence="9">
    <name type="scientific">Desulfomonile tiedjei</name>
    <dbReference type="NCBI Taxonomy" id="2358"/>
    <lineage>
        <taxon>Bacteria</taxon>
        <taxon>Pseudomonadati</taxon>
        <taxon>Thermodesulfobacteriota</taxon>
        <taxon>Desulfomonilia</taxon>
        <taxon>Desulfomonilales</taxon>
        <taxon>Desulfomonilaceae</taxon>
        <taxon>Desulfomonile</taxon>
    </lineage>
</organism>
<evidence type="ECO:0000256" key="5">
    <source>
        <dbReference type="ARBA" id="ARBA00023141"/>
    </source>
</evidence>
<dbReference type="PANTHER" id="PTHR21089:SF1">
    <property type="entry name" value="BIFUNCTIONAL 3-DEHYDROQUINATE DEHYDRATASE_SHIKIMATE DEHYDROGENASE, CHLOROPLASTIC"/>
    <property type="match status" value="1"/>
</dbReference>
<name>A0A7C4EU37_9BACT</name>
<keyword evidence="5" id="KW-0057">Aromatic amino acid biosynthesis</keyword>
<sequence>MTKYGLIGDARAENSLSPIIFETVFKRLGYHGQYVVLRAHPKDLPDVAHSLKLGEFDGINVTIPHKEAVIPYLDDLSQRAGEVGAVNTIVFDRGRAVGFNTDIGGFDDLLDRYGMSSIPSDVCIFGAGGATRAVLYSVVRRCQGSINVINRTYSKSCELTSRLGGRAIPLENAAQALESCTLLINTTSVSEIDEARRFLPIFSDQIRMKKLHTIIDINYGRKTNFWRELAAANDAQFVDGLFMLAAQARRSFFLWTGRTIDMKLFLQPLGIDP</sequence>
<keyword evidence="4" id="KW-0560">Oxidoreductase</keyword>
<gene>
    <name evidence="9" type="ORF">ENV54_07435</name>
</gene>
<protein>
    <recommendedName>
        <fullName evidence="2">shikimate dehydrogenase (NADP(+))</fullName>
        <ecNumber evidence="2">1.1.1.25</ecNumber>
    </recommendedName>
</protein>
<feature type="domain" description="Shikimate dehydrogenase substrate binding N-terminal" evidence="8">
    <location>
        <begin position="12"/>
        <end position="89"/>
    </location>
</feature>
<evidence type="ECO:0000256" key="4">
    <source>
        <dbReference type="ARBA" id="ARBA00023002"/>
    </source>
</evidence>
<dbReference type="EMBL" id="DTGT01000235">
    <property type="protein sequence ID" value="HGH61112.1"/>
    <property type="molecule type" value="Genomic_DNA"/>
</dbReference>
<evidence type="ECO:0000313" key="9">
    <source>
        <dbReference type="EMBL" id="HGH61112.1"/>
    </source>
</evidence>